<evidence type="ECO:0000313" key="2">
    <source>
        <dbReference type="EMBL" id="MCX2975945.1"/>
    </source>
</evidence>
<name>A0ABT3T1A1_9GAMM</name>
<evidence type="ECO:0000256" key="1">
    <source>
        <dbReference type="SAM" id="MobiDB-lite"/>
    </source>
</evidence>
<proteinExistence type="predicted"/>
<accession>A0ABT3T1A1</accession>
<keyword evidence="3" id="KW-1185">Reference proteome</keyword>
<sequence>MNRIEKLKNDVYSFEELNTLEKNAAKLSDRETLDLIEKSRASKAAKGEKPRENETARAKRDRKRRGE</sequence>
<feature type="compositionally biased region" description="Basic and acidic residues" evidence="1">
    <location>
        <begin position="38"/>
        <end position="58"/>
    </location>
</feature>
<gene>
    <name evidence="2" type="ORF">EYC82_01070</name>
</gene>
<reference evidence="2" key="1">
    <citation type="submission" date="2019-02" db="EMBL/GenBank/DDBJ databases">
        <authorList>
            <person name="Li S.-H."/>
        </authorList>
    </citation>
    <scope>NUCLEOTIDE SEQUENCE</scope>
    <source>
        <strain evidence="2">IMCC11814</strain>
    </source>
</reference>
<feature type="region of interest" description="Disordered" evidence="1">
    <location>
        <begin position="38"/>
        <end position="67"/>
    </location>
</feature>
<protein>
    <submittedName>
        <fullName evidence="2">Uncharacterized protein</fullName>
    </submittedName>
</protein>
<dbReference type="Proteomes" id="UP001143304">
    <property type="component" value="Unassembled WGS sequence"/>
</dbReference>
<dbReference type="RefSeq" id="WP_279247703.1">
    <property type="nucleotide sequence ID" value="NZ_SHNO01000001.1"/>
</dbReference>
<comment type="caution">
    <text evidence="2">The sequence shown here is derived from an EMBL/GenBank/DDBJ whole genome shotgun (WGS) entry which is preliminary data.</text>
</comment>
<evidence type="ECO:0000313" key="3">
    <source>
        <dbReference type="Proteomes" id="UP001143304"/>
    </source>
</evidence>
<dbReference type="EMBL" id="SHNO01000001">
    <property type="protein sequence ID" value="MCX2975945.1"/>
    <property type="molecule type" value="Genomic_DNA"/>
</dbReference>
<organism evidence="2 3">
    <name type="scientific">Candidatus Marimicrobium litorale</name>
    <dbReference type="NCBI Taxonomy" id="2518991"/>
    <lineage>
        <taxon>Bacteria</taxon>
        <taxon>Pseudomonadati</taxon>
        <taxon>Pseudomonadota</taxon>
        <taxon>Gammaproteobacteria</taxon>
        <taxon>Cellvibrionales</taxon>
        <taxon>Halieaceae</taxon>
        <taxon>Marimicrobium</taxon>
    </lineage>
</organism>